<name>A0ABR9XDG7_9SPHI</name>
<dbReference type="PROSITE" id="PS50943">
    <property type="entry name" value="HTH_CROC1"/>
    <property type="match status" value="1"/>
</dbReference>
<proteinExistence type="predicted"/>
<organism evidence="2 3">
    <name type="scientific">Mucilaginibacter boryungensis</name>
    <dbReference type="NCBI Taxonomy" id="768480"/>
    <lineage>
        <taxon>Bacteria</taxon>
        <taxon>Pseudomonadati</taxon>
        <taxon>Bacteroidota</taxon>
        <taxon>Sphingobacteriia</taxon>
        <taxon>Sphingobacteriales</taxon>
        <taxon>Sphingobacteriaceae</taxon>
        <taxon>Mucilaginibacter</taxon>
    </lineage>
</organism>
<dbReference type="SMART" id="SM00530">
    <property type="entry name" value="HTH_XRE"/>
    <property type="match status" value="1"/>
</dbReference>
<evidence type="ECO:0000313" key="3">
    <source>
        <dbReference type="Proteomes" id="UP000632774"/>
    </source>
</evidence>
<gene>
    <name evidence="2" type="ORF">IRJ18_03650</name>
</gene>
<feature type="domain" description="HTH cro/C1-type" evidence="1">
    <location>
        <begin position="43"/>
        <end position="88"/>
    </location>
</feature>
<dbReference type="RefSeq" id="WP_194104851.1">
    <property type="nucleotide sequence ID" value="NZ_JADFFM010000001.1"/>
</dbReference>
<dbReference type="CDD" id="cd00093">
    <property type="entry name" value="HTH_XRE"/>
    <property type="match status" value="1"/>
</dbReference>
<evidence type="ECO:0000259" key="1">
    <source>
        <dbReference type="PROSITE" id="PS50943"/>
    </source>
</evidence>
<dbReference type="Gene3D" id="1.10.260.40">
    <property type="entry name" value="lambda repressor-like DNA-binding domains"/>
    <property type="match status" value="1"/>
</dbReference>
<dbReference type="InterPro" id="IPR001387">
    <property type="entry name" value="Cro/C1-type_HTH"/>
</dbReference>
<dbReference type="EMBL" id="JADFFM010000001">
    <property type="protein sequence ID" value="MBE9665442.1"/>
    <property type="molecule type" value="Genomic_DNA"/>
</dbReference>
<keyword evidence="3" id="KW-1185">Reference proteome</keyword>
<dbReference type="InterPro" id="IPR010982">
    <property type="entry name" value="Lambda_DNA-bd_dom_sf"/>
</dbReference>
<comment type="caution">
    <text evidence="2">The sequence shown here is derived from an EMBL/GenBank/DDBJ whole genome shotgun (WGS) entry which is preliminary data.</text>
</comment>
<dbReference type="Proteomes" id="UP000632774">
    <property type="component" value="Unassembled WGS sequence"/>
</dbReference>
<reference evidence="2 3" key="1">
    <citation type="submission" date="2020-10" db="EMBL/GenBank/DDBJ databases">
        <title>Mucilaginibacter mali sp. nov., isolated from rhizosphere soil of apple orchard.</title>
        <authorList>
            <person name="Lee J.-S."/>
            <person name="Kim H.S."/>
            <person name="Kim J.-S."/>
        </authorList>
    </citation>
    <scope>NUCLEOTIDE SEQUENCE [LARGE SCALE GENOMIC DNA]</scope>
    <source>
        <strain evidence="2 3">KCTC 23157</strain>
    </source>
</reference>
<protein>
    <submittedName>
        <fullName evidence="2">Helix-turn-helix transcriptional regulator</fullName>
    </submittedName>
</protein>
<sequence length="101" mass="11368">MKTINNDITTFDELKDREYGPIGTPSRDQYEKEAEAFILGVMLKEARLAKGLTQEQLAEKCGTTKAYISKVENNLKDVRISTLRNIVENGLNGHLQLSVQL</sequence>
<accession>A0ABR9XDG7</accession>
<dbReference type="SUPFAM" id="SSF47413">
    <property type="entry name" value="lambda repressor-like DNA-binding domains"/>
    <property type="match status" value="1"/>
</dbReference>
<evidence type="ECO:0000313" key="2">
    <source>
        <dbReference type="EMBL" id="MBE9665442.1"/>
    </source>
</evidence>
<dbReference type="Pfam" id="PF01381">
    <property type="entry name" value="HTH_3"/>
    <property type="match status" value="1"/>
</dbReference>